<evidence type="ECO:0000256" key="2">
    <source>
        <dbReference type="ARBA" id="ARBA00011471"/>
    </source>
</evidence>
<evidence type="ECO:0000256" key="10">
    <source>
        <dbReference type="ARBA" id="ARBA00023136"/>
    </source>
</evidence>
<evidence type="ECO:0000256" key="12">
    <source>
        <dbReference type="RuleBase" id="RU004057"/>
    </source>
</evidence>
<evidence type="ECO:0000256" key="5">
    <source>
        <dbReference type="ARBA" id="ARBA00022475"/>
    </source>
</evidence>
<evidence type="ECO:0000256" key="13">
    <source>
        <dbReference type="SAM" id="Phobius"/>
    </source>
</evidence>
<evidence type="ECO:0000256" key="4">
    <source>
        <dbReference type="ARBA" id="ARBA00022448"/>
    </source>
</evidence>
<protein>
    <recommendedName>
        <fullName evidence="3">Biopolymer transport protein ExbB</fullName>
    </recommendedName>
</protein>
<keyword evidence="6" id="KW-0997">Cell inner membrane</keyword>
<dbReference type="InterPro" id="IPR002898">
    <property type="entry name" value="MotA_ExbB_proton_chnl"/>
</dbReference>
<organism evidence="15 16">
    <name type="scientific">Beggiatoa leptomitoformis</name>
    <dbReference type="NCBI Taxonomy" id="288004"/>
    <lineage>
        <taxon>Bacteria</taxon>
        <taxon>Pseudomonadati</taxon>
        <taxon>Pseudomonadota</taxon>
        <taxon>Gammaproteobacteria</taxon>
        <taxon>Thiotrichales</taxon>
        <taxon>Thiotrichaceae</taxon>
        <taxon>Beggiatoa</taxon>
    </lineage>
</organism>
<evidence type="ECO:0000256" key="9">
    <source>
        <dbReference type="ARBA" id="ARBA00022989"/>
    </source>
</evidence>
<keyword evidence="8 12" id="KW-0653">Protein transport</keyword>
<comment type="similarity">
    <text evidence="12">Belongs to the exbB/tolQ family.</text>
</comment>
<dbReference type="InterPro" id="IPR050790">
    <property type="entry name" value="ExbB/TolQ_transport"/>
</dbReference>
<dbReference type="Proteomes" id="UP000234271">
    <property type="component" value="Chromosome"/>
</dbReference>
<evidence type="ECO:0000256" key="8">
    <source>
        <dbReference type="ARBA" id="ARBA00022927"/>
    </source>
</evidence>
<keyword evidence="7 13" id="KW-0812">Transmembrane</keyword>
<evidence type="ECO:0000256" key="1">
    <source>
        <dbReference type="ARBA" id="ARBA00004429"/>
    </source>
</evidence>
<feature type="transmembrane region" description="Helical" evidence="13">
    <location>
        <begin position="20"/>
        <end position="38"/>
    </location>
</feature>
<dbReference type="Pfam" id="PF01618">
    <property type="entry name" value="MotA_ExbB"/>
    <property type="match status" value="1"/>
</dbReference>
<keyword evidence="9 13" id="KW-1133">Transmembrane helix</keyword>
<gene>
    <name evidence="15" type="ORF">BLE401_07325</name>
</gene>
<dbReference type="GO" id="GO:0017038">
    <property type="term" value="P:protein import"/>
    <property type="evidence" value="ECO:0007669"/>
    <property type="project" value="TreeGrafter"/>
</dbReference>
<name>A0A650GD15_9GAMM</name>
<feature type="domain" description="MotA/TolQ/ExbB proton channel" evidence="14">
    <location>
        <begin position="105"/>
        <end position="210"/>
    </location>
</feature>
<evidence type="ECO:0000256" key="6">
    <source>
        <dbReference type="ARBA" id="ARBA00022519"/>
    </source>
</evidence>
<dbReference type="OrthoDB" id="9805133at2"/>
<evidence type="ECO:0000313" key="16">
    <source>
        <dbReference type="Proteomes" id="UP000234271"/>
    </source>
</evidence>
<comment type="subunit">
    <text evidence="2">The accessory proteins ExbB and ExbD seem to form a complex with TonB.</text>
</comment>
<reference evidence="16" key="1">
    <citation type="submission" date="2016-12" db="EMBL/GenBank/DDBJ databases">
        <title>Complete Genome Sequence of Beggiatoa leptomitiformis D-401.</title>
        <authorList>
            <person name="Fomenkov A."/>
            <person name="Vincze T."/>
            <person name="Grabovich M."/>
            <person name="Anton B.P."/>
            <person name="Dubinina G."/>
            <person name="Orlova M."/>
            <person name="Belousova E."/>
            <person name="Roberts R.J."/>
        </authorList>
    </citation>
    <scope>NUCLEOTIDE SEQUENCE [LARGE SCALE GENOMIC DNA]</scope>
    <source>
        <strain evidence="16">D-401</strain>
    </source>
</reference>
<dbReference type="PANTHER" id="PTHR30625:SF14">
    <property type="entry name" value="BIOPOLYMER TRANSPORT PROTEIN EXBB"/>
    <property type="match status" value="1"/>
</dbReference>
<keyword evidence="16" id="KW-1185">Reference proteome</keyword>
<keyword evidence="10 13" id="KW-0472">Membrane</keyword>
<comment type="function">
    <text evidence="11">Involved in the TonB-dependent energy-dependent transport of various receptor-bound substrates. Protects ExbD from proteolytic degradation and functionally stabilizes TonB.</text>
</comment>
<accession>A0A650GD15</accession>
<keyword evidence="5" id="KW-1003">Cell membrane</keyword>
<dbReference type="GO" id="GO:0005886">
    <property type="term" value="C:plasma membrane"/>
    <property type="evidence" value="ECO:0007669"/>
    <property type="project" value="UniProtKB-SubCell"/>
</dbReference>
<evidence type="ECO:0000256" key="11">
    <source>
        <dbReference type="ARBA" id="ARBA00024816"/>
    </source>
</evidence>
<dbReference type="AlphaFoldDB" id="A0A650GD15"/>
<comment type="subcellular location">
    <subcellularLocation>
        <location evidence="1">Cell inner membrane</location>
        <topology evidence="1">Multi-pass membrane protein</topology>
    </subcellularLocation>
    <subcellularLocation>
        <location evidence="12">Membrane</location>
        <topology evidence="12">Multi-pass membrane protein</topology>
    </subcellularLocation>
</comment>
<feature type="transmembrane region" description="Helical" evidence="13">
    <location>
        <begin position="178"/>
        <end position="199"/>
    </location>
</feature>
<sequence length="273" mass="30091">MSHFGFSDFLQHVADNPMALSILLLLLLMSILSWYLIITKLLKLWFVHLQARRFQHFFNTVMVLEELIQWLTTHKARDPFSRLALQGVIAAAHHADVVTKQVGTICTQSEFITRAMRRTMNEEREKLNSGLSILASISSTAPFVGLLGTVMGIYGALMSISSQGNATLETVAAPVGEALIMTAVGLTVAIPAVLGYNALIRGNRNLFNELDGFAHDLYAYLNTGVKIDTTQLSALSIEKTTVQTNINEQTDGQTPSNNIVNTENMTINQENSH</sequence>
<dbReference type="KEGG" id="blep:AL038_16915"/>
<evidence type="ECO:0000256" key="3">
    <source>
        <dbReference type="ARBA" id="ARBA00022093"/>
    </source>
</evidence>
<evidence type="ECO:0000259" key="14">
    <source>
        <dbReference type="Pfam" id="PF01618"/>
    </source>
</evidence>
<feature type="transmembrane region" description="Helical" evidence="13">
    <location>
        <begin position="133"/>
        <end position="158"/>
    </location>
</feature>
<evidence type="ECO:0000256" key="7">
    <source>
        <dbReference type="ARBA" id="ARBA00022692"/>
    </source>
</evidence>
<proteinExistence type="inferred from homology"/>
<dbReference type="EMBL" id="CP018889">
    <property type="protein sequence ID" value="QGX04140.1"/>
    <property type="molecule type" value="Genomic_DNA"/>
</dbReference>
<evidence type="ECO:0000313" key="15">
    <source>
        <dbReference type="EMBL" id="QGX04140.1"/>
    </source>
</evidence>
<dbReference type="RefSeq" id="WP_083991567.1">
    <property type="nucleotide sequence ID" value="NZ_CP012373.2"/>
</dbReference>
<keyword evidence="4 12" id="KW-0813">Transport</keyword>
<dbReference type="PANTHER" id="PTHR30625">
    <property type="entry name" value="PROTEIN TOLQ"/>
    <property type="match status" value="1"/>
</dbReference>